<keyword evidence="1" id="KW-0472">Membrane</keyword>
<keyword evidence="1" id="KW-0812">Transmembrane</keyword>
<keyword evidence="1" id="KW-1133">Transmembrane helix</keyword>
<dbReference type="EnsemblMetazoa" id="CJA34605.1">
    <property type="protein sequence ID" value="CJA34605.1"/>
    <property type="gene ID" value="WBGene00210452"/>
</dbReference>
<sequence length="117" mass="12982">MAQSVITTGRTLTLNEGEVEMNVKLISEDLSGLEVFACTFVFIFLIGCGFWCLCAACEINKGDNSIDKIEDNKKRKSESRSSAGSDISCSIDIEKCSPSITRRYFTAIYKSLTFIKK</sequence>
<reference evidence="2" key="2">
    <citation type="submission" date="2022-06" db="UniProtKB">
        <authorList>
            <consortium name="EnsemblMetazoa"/>
        </authorList>
    </citation>
    <scope>IDENTIFICATION</scope>
    <source>
        <strain evidence="2">DF5081</strain>
    </source>
</reference>
<reference evidence="3" key="1">
    <citation type="submission" date="2010-08" db="EMBL/GenBank/DDBJ databases">
        <authorList>
            <consortium name="Caenorhabditis japonica Sequencing Consortium"/>
            <person name="Wilson R.K."/>
        </authorList>
    </citation>
    <scope>NUCLEOTIDE SEQUENCE [LARGE SCALE GENOMIC DNA]</scope>
    <source>
        <strain evidence="3">DF5081</strain>
    </source>
</reference>
<dbReference type="AlphaFoldDB" id="A0A8R1EGJ2"/>
<evidence type="ECO:0000313" key="2">
    <source>
        <dbReference type="EnsemblMetazoa" id="CJA34605.1"/>
    </source>
</evidence>
<keyword evidence="3" id="KW-1185">Reference proteome</keyword>
<protein>
    <submittedName>
        <fullName evidence="2">Uncharacterized protein</fullName>
    </submittedName>
</protein>
<dbReference type="Proteomes" id="UP000005237">
    <property type="component" value="Unassembled WGS sequence"/>
</dbReference>
<evidence type="ECO:0000313" key="3">
    <source>
        <dbReference type="Proteomes" id="UP000005237"/>
    </source>
</evidence>
<proteinExistence type="predicted"/>
<accession>A0A8R1EGJ2</accession>
<feature type="transmembrane region" description="Helical" evidence="1">
    <location>
        <begin position="33"/>
        <end position="56"/>
    </location>
</feature>
<evidence type="ECO:0000256" key="1">
    <source>
        <dbReference type="SAM" id="Phobius"/>
    </source>
</evidence>
<name>A0A8R1EGJ2_CAEJA</name>
<organism evidence="2 3">
    <name type="scientific">Caenorhabditis japonica</name>
    <dbReference type="NCBI Taxonomy" id="281687"/>
    <lineage>
        <taxon>Eukaryota</taxon>
        <taxon>Metazoa</taxon>
        <taxon>Ecdysozoa</taxon>
        <taxon>Nematoda</taxon>
        <taxon>Chromadorea</taxon>
        <taxon>Rhabditida</taxon>
        <taxon>Rhabditina</taxon>
        <taxon>Rhabditomorpha</taxon>
        <taxon>Rhabditoidea</taxon>
        <taxon>Rhabditidae</taxon>
        <taxon>Peloderinae</taxon>
        <taxon>Caenorhabditis</taxon>
    </lineage>
</organism>